<gene>
    <name evidence="2" type="ORF">DGAL_LOCUS6157</name>
</gene>
<dbReference type="PANTHER" id="PTHR46791:SF5">
    <property type="entry name" value="CLR5 DOMAIN-CONTAINING PROTEIN-RELATED"/>
    <property type="match status" value="1"/>
</dbReference>
<dbReference type="GO" id="GO:0015074">
    <property type="term" value="P:DNA integration"/>
    <property type="evidence" value="ECO:0007669"/>
    <property type="project" value="InterPro"/>
</dbReference>
<dbReference type="Proteomes" id="UP000789390">
    <property type="component" value="Unassembled WGS sequence"/>
</dbReference>
<dbReference type="AlphaFoldDB" id="A0A8J2W3G6"/>
<dbReference type="InterPro" id="IPR012337">
    <property type="entry name" value="RNaseH-like_sf"/>
</dbReference>
<organism evidence="2 3">
    <name type="scientific">Daphnia galeata</name>
    <dbReference type="NCBI Taxonomy" id="27404"/>
    <lineage>
        <taxon>Eukaryota</taxon>
        <taxon>Metazoa</taxon>
        <taxon>Ecdysozoa</taxon>
        <taxon>Arthropoda</taxon>
        <taxon>Crustacea</taxon>
        <taxon>Branchiopoda</taxon>
        <taxon>Diplostraca</taxon>
        <taxon>Cladocera</taxon>
        <taxon>Anomopoda</taxon>
        <taxon>Daphniidae</taxon>
        <taxon>Daphnia</taxon>
    </lineage>
</organism>
<dbReference type="InterPro" id="IPR036397">
    <property type="entry name" value="RNaseH_sf"/>
</dbReference>
<proteinExistence type="predicted"/>
<dbReference type="Pfam" id="PF24764">
    <property type="entry name" value="rva_4"/>
    <property type="match status" value="1"/>
</dbReference>
<dbReference type="SUPFAM" id="SSF53098">
    <property type="entry name" value="Ribonuclease H-like"/>
    <property type="match status" value="1"/>
</dbReference>
<feature type="domain" description="Integrase catalytic" evidence="1">
    <location>
        <begin position="116"/>
        <end position="297"/>
    </location>
</feature>
<keyword evidence="3" id="KW-1185">Reference proteome</keyword>
<comment type="caution">
    <text evidence="2">The sequence shown here is derived from an EMBL/GenBank/DDBJ whole genome shotgun (WGS) entry which is preliminary data.</text>
</comment>
<name>A0A8J2W3G6_9CRUS</name>
<dbReference type="Gene3D" id="3.30.420.10">
    <property type="entry name" value="Ribonuclease H-like superfamily/Ribonuclease H"/>
    <property type="match status" value="1"/>
</dbReference>
<dbReference type="PANTHER" id="PTHR46791">
    <property type="entry name" value="EXPRESSED PROTEIN"/>
    <property type="match status" value="1"/>
</dbReference>
<dbReference type="GO" id="GO:0003676">
    <property type="term" value="F:nucleic acid binding"/>
    <property type="evidence" value="ECO:0007669"/>
    <property type="project" value="InterPro"/>
</dbReference>
<dbReference type="InterPro" id="IPR001584">
    <property type="entry name" value="Integrase_cat-core"/>
</dbReference>
<evidence type="ECO:0000313" key="3">
    <source>
        <dbReference type="Proteomes" id="UP000789390"/>
    </source>
</evidence>
<evidence type="ECO:0000259" key="1">
    <source>
        <dbReference type="PROSITE" id="PS50994"/>
    </source>
</evidence>
<sequence length="384" mass="44856">MEPISKEKLYQLVDWEFSPKQMAKWFGVSRSTIHRKMKEHNICVKKFSNICDEDLMQVISNVLAEKPNMGGDVYLRNHLKANVGVYVQRWRIRKCLHNLFGSQARMKTQIKRRRYQVRAPLSMVHLDTHHKLIRWSFVVVGAVDGYSRKIFCMKLDTNNKAKTVLMHFMQGVKELGLPSRVRTDKGKENVGVAHLMYLTRGGNRASFISGRSVHNTTRIERIWREVLRVALSPFRELFYSMEEKRILDISNVMDMFALHFVFRHLIQKSLDEFSAMWDSHKLRTEALTPIQLFTLGIEELKRRSLVNGKDYTELQQFLVDTELVSIIQNHCIKGVRGVQVPRVISPPEDTLAELRQLYPITDITFNNSVEMYLSVRYVLKTIDA</sequence>
<dbReference type="EMBL" id="CAKKLH010000112">
    <property type="protein sequence ID" value="CAH0103582.1"/>
    <property type="molecule type" value="Genomic_DNA"/>
</dbReference>
<dbReference type="OrthoDB" id="6767432at2759"/>
<protein>
    <recommendedName>
        <fullName evidence="1">Integrase catalytic domain-containing protein</fullName>
    </recommendedName>
</protein>
<accession>A0A8J2W3G6</accession>
<dbReference type="PROSITE" id="PS50994">
    <property type="entry name" value="INTEGRASE"/>
    <property type="match status" value="1"/>
</dbReference>
<dbReference type="InterPro" id="IPR058913">
    <property type="entry name" value="Integrase_dom_put"/>
</dbReference>
<reference evidence="2" key="1">
    <citation type="submission" date="2021-11" db="EMBL/GenBank/DDBJ databases">
        <authorList>
            <person name="Schell T."/>
        </authorList>
    </citation>
    <scope>NUCLEOTIDE SEQUENCE</scope>
    <source>
        <strain evidence="2">M5</strain>
    </source>
</reference>
<evidence type="ECO:0000313" key="2">
    <source>
        <dbReference type="EMBL" id="CAH0103582.1"/>
    </source>
</evidence>